<dbReference type="PROSITE" id="PS51464">
    <property type="entry name" value="SIS"/>
    <property type="match status" value="1"/>
</dbReference>
<dbReference type="OrthoDB" id="9813395at2"/>
<dbReference type="RefSeq" id="WP_071620194.1">
    <property type="nucleotide sequence ID" value="NZ_MINN01000128.1"/>
</dbReference>
<sequence>MNLTKLNTEQQNPKTLNIDLMDTEEIVTVINQEDLLVPNAIAKEIPSISEVVDKIVQAFNKGGRLIYTGAGTSGRLGILDASECPPTYGTDPGMVIGIIAGGKEATTEAIEGAEDDGDQGKQDLIDIGLTGNDVVVGIAASGRTPYTIGALEYANEIGAVSVSIVCSKDSEMEKISAYTIAPIVGPEVVTGSTRMKAGTAQKLVLNMLTTASMIKIGKVYGNLMVDVQMTNEKLRKRAENIVKTATGASDEEARAALAEQNNHTKAAILQIMTGLRGKGVLELLKKHDGHLRDAVAAFHSSK</sequence>
<comment type="subunit">
    <text evidence="3">Homodimer.</text>
</comment>
<dbReference type="GO" id="GO:0009254">
    <property type="term" value="P:peptidoglycan turnover"/>
    <property type="evidence" value="ECO:0007669"/>
    <property type="project" value="TreeGrafter"/>
</dbReference>
<dbReference type="InterPro" id="IPR001347">
    <property type="entry name" value="SIS_dom"/>
</dbReference>
<gene>
    <name evidence="3" type="primary">murQ</name>
    <name evidence="5" type="ORF">BHE18_17820</name>
</gene>
<dbReference type="GO" id="GO:0016803">
    <property type="term" value="F:ether hydrolase activity"/>
    <property type="evidence" value="ECO:0007669"/>
    <property type="project" value="TreeGrafter"/>
</dbReference>
<dbReference type="AlphaFoldDB" id="A0A1J6VU41"/>
<evidence type="ECO:0000256" key="2">
    <source>
        <dbReference type="ARBA" id="ARBA00023277"/>
    </source>
</evidence>
<dbReference type="EMBL" id="MINN01000128">
    <property type="protein sequence ID" value="OIU68770.1"/>
    <property type="molecule type" value="Genomic_DNA"/>
</dbReference>
<evidence type="ECO:0000256" key="1">
    <source>
        <dbReference type="ARBA" id="ARBA00023239"/>
    </source>
</evidence>
<evidence type="ECO:0000256" key="3">
    <source>
        <dbReference type="HAMAP-Rule" id="MF_00068"/>
    </source>
</evidence>
<comment type="caution">
    <text evidence="5">The sequence shown here is derived from an EMBL/GenBank/DDBJ whole genome shotgun (WGS) entry which is preliminary data.</text>
</comment>
<comment type="catalytic activity">
    <reaction evidence="3">
        <text>N-acetyl-D-muramate 6-phosphate + H2O = N-acetyl-D-glucosamine 6-phosphate + (R)-lactate</text>
        <dbReference type="Rhea" id="RHEA:26410"/>
        <dbReference type="ChEBI" id="CHEBI:15377"/>
        <dbReference type="ChEBI" id="CHEBI:16004"/>
        <dbReference type="ChEBI" id="CHEBI:57513"/>
        <dbReference type="ChEBI" id="CHEBI:58722"/>
        <dbReference type="EC" id="4.2.1.126"/>
    </reaction>
</comment>
<feature type="domain" description="SIS" evidence="4">
    <location>
        <begin position="55"/>
        <end position="218"/>
    </location>
</feature>
<dbReference type="EC" id="4.2.1.126" evidence="3"/>
<comment type="function">
    <text evidence="3">Specifically catalyzes the cleavage of the D-lactyl ether substituent of MurNAc 6-phosphate, producing GlcNAc 6-phosphate and D-lactate.</text>
</comment>
<dbReference type="GO" id="GO:0016835">
    <property type="term" value="F:carbon-oxygen lyase activity"/>
    <property type="evidence" value="ECO:0007669"/>
    <property type="project" value="UniProtKB-UniRule"/>
</dbReference>
<dbReference type="NCBIfam" id="TIGR00274">
    <property type="entry name" value="N-acetylmuramic acid 6-phosphate etherase"/>
    <property type="match status" value="1"/>
</dbReference>
<dbReference type="InterPro" id="IPR046348">
    <property type="entry name" value="SIS_dom_sf"/>
</dbReference>
<proteinExistence type="inferred from homology"/>
<dbReference type="HAMAP" id="MF_00068">
    <property type="entry name" value="MurQ"/>
    <property type="match status" value="1"/>
</dbReference>
<dbReference type="NCBIfam" id="NF009222">
    <property type="entry name" value="PRK12570.1"/>
    <property type="match status" value="1"/>
</dbReference>
<keyword evidence="6" id="KW-1185">Reference proteome</keyword>
<dbReference type="GO" id="GO:0046348">
    <property type="term" value="P:amino sugar catabolic process"/>
    <property type="evidence" value="ECO:0007669"/>
    <property type="project" value="InterPro"/>
</dbReference>
<dbReference type="UniPathway" id="UPA00342"/>
<keyword evidence="2 3" id="KW-0119">Carbohydrate metabolism</keyword>
<reference evidence="5 6" key="1">
    <citation type="submission" date="2016-09" db="EMBL/GenBank/DDBJ databases">
        <title>Bacillus aquimaris SAMM genome sequence reveals colonization and biosurfactant production capacities.</title>
        <authorList>
            <person name="Waghmode S.R."/>
            <person name="Suryavanshi M.V."/>
        </authorList>
    </citation>
    <scope>NUCLEOTIDE SEQUENCE [LARGE SCALE GENOMIC DNA]</scope>
    <source>
        <strain evidence="5 6">SAMM</strain>
    </source>
</reference>
<protein>
    <recommendedName>
        <fullName evidence="3">N-acetylmuramic acid 6-phosphate etherase</fullName>
        <shortName evidence="3">MurNAc-6-P etherase</shortName>
        <ecNumber evidence="3">4.2.1.126</ecNumber>
    </recommendedName>
    <alternativeName>
        <fullName evidence="3">N-acetylmuramic acid 6-phosphate hydrolase</fullName>
    </alternativeName>
    <alternativeName>
        <fullName evidence="3">N-acetylmuramic acid 6-phosphate lyase</fullName>
    </alternativeName>
</protein>
<dbReference type="InterPro" id="IPR040190">
    <property type="entry name" value="MURQ/GCKR"/>
</dbReference>
<evidence type="ECO:0000313" key="5">
    <source>
        <dbReference type="EMBL" id="OIU68770.1"/>
    </source>
</evidence>
<dbReference type="SUPFAM" id="SSF53697">
    <property type="entry name" value="SIS domain"/>
    <property type="match status" value="1"/>
</dbReference>
<comment type="pathway">
    <text evidence="3">Amino-sugar metabolism; N-acetylmuramate degradation.</text>
</comment>
<evidence type="ECO:0000313" key="6">
    <source>
        <dbReference type="Proteomes" id="UP000182062"/>
    </source>
</evidence>
<accession>A0A1J6VU41</accession>
<dbReference type="CDD" id="cd05007">
    <property type="entry name" value="SIS_Etherase"/>
    <property type="match status" value="1"/>
</dbReference>
<comment type="miscellaneous">
    <text evidence="3">A lyase-type mechanism (elimination/hydration) is suggested for the cleavage of the lactyl ether bond of MurNAc 6-phosphate, with the formation of an alpha,beta-unsaturated aldehyde intermediate with (E)-stereochemistry, followed by the syn addition of water to give product.</text>
</comment>
<dbReference type="FunFam" id="3.40.50.10490:FF:000014">
    <property type="entry name" value="N-acetylmuramic acid 6-phosphate etherase"/>
    <property type="match status" value="1"/>
</dbReference>
<dbReference type="Proteomes" id="UP000182062">
    <property type="component" value="Unassembled WGS sequence"/>
</dbReference>
<dbReference type="InterPro" id="IPR005486">
    <property type="entry name" value="Glucokinase_regulatory_CS"/>
</dbReference>
<keyword evidence="1 3" id="KW-0456">Lyase</keyword>
<dbReference type="InterPro" id="IPR005488">
    <property type="entry name" value="Etherase_MurQ"/>
</dbReference>
<dbReference type="GO" id="GO:0097173">
    <property type="term" value="P:N-acetylmuramic acid catabolic process"/>
    <property type="evidence" value="ECO:0007669"/>
    <property type="project" value="UniProtKB-UniPathway"/>
</dbReference>
<evidence type="ECO:0000259" key="4">
    <source>
        <dbReference type="PROSITE" id="PS51464"/>
    </source>
</evidence>
<name>A0A1J6VU41_9BACI</name>
<dbReference type="Gene3D" id="3.40.50.10490">
    <property type="entry name" value="Glucose-6-phosphate isomerase like protein, domain 1"/>
    <property type="match status" value="1"/>
</dbReference>
<feature type="active site" description="Proton donor" evidence="3">
    <location>
        <position position="83"/>
    </location>
</feature>
<dbReference type="NCBIfam" id="NF003915">
    <property type="entry name" value="PRK05441.1"/>
    <property type="match status" value="1"/>
</dbReference>
<comment type="similarity">
    <text evidence="3">Belongs to the GCKR-like family. MurNAc-6-P etherase subfamily.</text>
</comment>
<dbReference type="PROSITE" id="PS01272">
    <property type="entry name" value="GCKR"/>
    <property type="match status" value="1"/>
</dbReference>
<dbReference type="GO" id="GO:0097367">
    <property type="term" value="F:carbohydrate derivative binding"/>
    <property type="evidence" value="ECO:0007669"/>
    <property type="project" value="InterPro"/>
</dbReference>
<dbReference type="Gene3D" id="1.10.8.1080">
    <property type="match status" value="1"/>
</dbReference>
<dbReference type="Pfam" id="PF22645">
    <property type="entry name" value="GKRP_SIS_N"/>
    <property type="match status" value="1"/>
</dbReference>
<dbReference type="PANTHER" id="PTHR10088">
    <property type="entry name" value="GLUCOKINASE REGULATORY PROTEIN"/>
    <property type="match status" value="1"/>
</dbReference>
<dbReference type="PANTHER" id="PTHR10088:SF4">
    <property type="entry name" value="GLUCOKINASE REGULATORY PROTEIN"/>
    <property type="match status" value="1"/>
</dbReference>
<organism evidence="5 6">
    <name type="scientific">Rossellomorea aquimaris</name>
    <dbReference type="NCBI Taxonomy" id="189382"/>
    <lineage>
        <taxon>Bacteria</taxon>
        <taxon>Bacillati</taxon>
        <taxon>Bacillota</taxon>
        <taxon>Bacilli</taxon>
        <taxon>Bacillales</taxon>
        <taxon>Bacillaceae</taxon>
        <taxon>Rossellomorea</taxon>
    </lineage>
</organism>
<feature type="active site" evidence="3">
    <location>
        <position position="114"/>
    </location>
</feature>